<dbReference type="Proteomes" id="UP000245962">
    <property type="component" value="Unassembled WGS sequence"/>
</dbReference>
<evidence type="ECO:0000256" key="4">
    <source>
        <dbReference type="SAM" id="SignalP"/>
    </source>
</evidence>
<organism evidence="6 7">
    <name type="scientific">Marixanthomonas spongiae</name>
    <dbReference type="NCBI Taxonomy" id="2174845"/>
    <lineage>
        <taxon>Bacteria</taxon>
        <taxon>Pseudomonadati</taxon>
        <taxon>Bacteroidota</taxon>
        <taxon>Flavobacteriia</taxon>
        <taxon>Flavobacteriales</taxon>
        <taxon>Flavobacteriaceae</taxon>
        <taxon>Marixanthomonas</taxon>
    </lineage>
</organism>
<dbReference type="SMART" id="SM00191">
    <property type="entry name" value="Int_alpha"/>
    <property type="match status" value="3"/>
</dbReference>
<protein>
    <submittedName>
        <fullName evidence="6">Adhesin</fullName>
    </submittedName>
</protein>
<name>A0A2U0I598_9FLAO</name>
<keyword evidence="3" id="KW-0325">Glycoprotein</keyword>
<evidence type="ECO:0000256" key="2">
    <source>
        <dbReference type="ARBA" id="ARBA00022737"/>
    </source>
</evidence>
<dbReference type="PANTHER" id="PTHR36220:SF1">
    <property type="entry name" value="GAMMA TUBULIN COMPLEX COMPONENT C-TERMINAL DOMAIN-CONTAINING PROTEIN"/>
    <property type="match status" value="1"/>
</dbReference>
<reference evidence="6 7" key="1">
    <citation type="submission" date="2018-04" db="EMBL/GenBank/DDBJ databases">
        <title>Marixanthomonas spongiae HN-E44 sp. nov., isolated from a marine sponge.</title>
        <authorList>
            <person name="Luo L."/>
            <person name="Zhuang L."/>
        </authorList>
    </citation>
    <scope>NUCLEOTIDE SEQUENCE [LARGE SCALE GENOMIC DNA]</scope>
    <source>
        <strain evidence="6 7">HN-E44</strain>
    </source>
</reference>
<dbReference type="Gene3D" id="2.130.10.130">
    <property type="entry name" value="Integrin alpha, N-terminal"/>
    <property type="match status" value="3"/>
</dbReference>
<accession>A0A2U0I598</accession>
<dbReference type="InterPro" id="IPR013517">
    <property type="entry name" value="FG-GAP"/>
</dbReference>
<sequence length="496" mass="53397">MILKNTIKNLMVLLCILAGSTAFAQFEEVTKIVSTDREGRAEYGTSVAIHENFALVGASRENIASGAAYVYAKDTDGNWDFMQKLSATDSNQGAEYGGGAAFSDDYLVVAAGRANVDGVIRAGALYVYDLDNDTWSFNTKLFASDMSGDAKLGMNPTSMNVHENTIIAGAPGENGWTGSVYVFTKEGGTWAEQQKIMAPNPQSPDSFGIGVAIFGDQMAIGANQADGLKGAVYMYSNNNGVWEYDETLSASDGMEDDYFGSSVSLVEDQMIIGAYGVGGEQGKAYIFEKNSNGTWEEVQILEGVPSTEPTQYGWSTAIQEDYILVTAPHFFGFEAGEVYLYKREASGAWVEDQLIQGSDTEGEDAYGWSVAMYQNQMIAGAPREDHDANGGNEMGDAGSAYIFKDPTMLGVASPTNRVSAISVYPNPVENTVHIGSQTNMLAHLKVYSISGVLVQEVDSLTTNKLTLTTSSYSSGVYFMHVTLEDGSVHIQKILKN</sequence>
<proteinExistence type="predicted"/>
<dbReference type="InterPro" id="IPR026444">
    <property type="entry name" value="Secre_tail"/>
</dbReference>
<dbReference type="EMBL" id="QEHR01000002">
    <property type="protein sequence ID" value="PVW16244.1"/>
    <property type="molecule type" value="Genomic_DNA"/>
</dbReference>
<dbReference type="Pfam" id="PF18962">
    <property type="entry name" value="Por_Secre_tail"/>
    <property type="match status" value="1"/>
</dbReference>
<dbReference type="RefSeq" id="WP_116693262.1">
    <property type="nucleotide sequence ID" value="NZ_QEHR01000002.1"/>
</dbReference>
<evidence type="ECO:0000256" key="1">
    <source>
        <dbReference type="ARBA" id="ARBA00022729"/>
    </source>
</evidence>
<comment type="caution">
    <text evidence="6">The sequence shown here is derived from an EMBL/GenBank/DDBJ whole genome shotgun (WGS) entry which is preliminary data.</text>
</comment>
<feature type="chain" id="PRO_5015749105" evidence="4">
    <location>
        <begin position="25"/>
        <end position="496"/>
    </location>
</feature>
<keyword evidence="2" id="KW-0677">Repeat</keyword>
<keyword evidence="1 4" id="KW-0732">Signal</keyword>
<gene>
    <name evidence="6" type="ORF">DDV96_02955</name>
</gene>
<dbReference type="AlphaFoldDB" id="A0A2U0I598"/>
<dbReference type="InterPro" id="IPR028994">
    <property type="entry name" value="Integrin_alpha_N"/>
</dbReference>
<evidence type="ECO:0000259" key="5">
    <source>
        <dbReference type="Pfam" id="PF18962"/>
    </source>
</evidence>
<evidence type="ECO:0000313" key="7">
    <source>
        <dbReference type="Proteomes" id="UP000245962"/>
    </source>
</evidence>
<feature type="domain" description="Secretion system C-terminal sorting" evidence="5">
    <location>
        <begin position="423"/>
        <end position="493"/>
    </location>
</feature>
<feature type="signal peptide" evidence="4">
    <location>
        <begin position="1"/>
        <end position="24"/>
    </location>
</feature>
<dbReference type="OrthoDB" id="964745at2"/>
<dbReference type="InterPro" id="IPR013519">
    <property type="entry name" value="Int_alpha_beta-p"/>
</dbReference>
<dbReference type="NCBIfam" id="TIGR04183">
    <property type="entry name" value="Por_Secre_tail"/>
    <property type="match status" value="1"/>
</dbReference>
<dbReference type="PANTHER" id="PTHR36220">
    <property type="entry name" value="UNNAMED PRODUCT"/>
    <property type="match status" value="1"/>
</dbReference>
<dbReference type="SUPFAM" id="SSF69318">
    <property type="entry name" value="Integrin alpha N-terminal domain"/>
    <property type="match status" value="1"/>
</dbReference>
<evidence type="ECO:0000256" key="3">
    <source>
        <dbReference type="ARBA" id="ARBA00023180"/>
    </source>
</evidence>
<dbReference type="Pfam" id="PF14312">
    <property type="entry name" value="FG-GAP_2"/>
    <property type="match status" value="5"/>
</dbReference>
<evidence type="ECO:0000313" key="6">
    <source>
        <dbReference type="EMBL" id="PVW16244.1"/>
    </source>
</evidence>
<keyword evidence="7" id="KW-1185">Reference proteome</keyword>